<reference evidence="2" key="1">
    <citation type="submission" date="2022-11" db="EMBL/GenBank/DDBJ databases">
        <title>Centuries of genome instability and evolution in soft-shell clam transmissible cancer (bioRxiv).</title>
        <authorList>
            <person name="Hart S.F.M."/>
            <person name="Yonemitsu M.A."/>
            <person name="Giersch R.M."/>
            <person name="Beal B.F."/>
            <person name="Arriagada G."/>
            <person name="Davis B.W."/>
            <person name="Ostrander E.A."/>
            <person name="Goff S.P."/>
            <person name="Metzger M.J."/>
        </authorList>
    </citation>
    <scope>NUCLEOTIDE SEQUENCE</scope>
    <source>
        <strain evidence="2">MELC-2E11</strain>
        <tissue evidence="2">Siphon/mantle</tissue>
    </source>
</reference>
<proteinExistence type="predicted"/>
<gene>
    <name evidence="2" type="ORF">MAR_012109</name>
</gene>
<dbReference type="Proteomes" id="UP001164746">
    <property type="component" value="Chromosome 14"/>
</dbReference>
<accession>A0ABY7FW40</accession>
<keyword evidence="3" id="KW-1185">Reference proteome</keyword>
<organism evidence="2 3">
    <name type="scientific">Mya arenaria</name>
    <name type="common">Soft-shell clam</name>
    <dbReference type="NCBI Taxonomy" id="6604"/>
    <lineage>
        <taxon>Eukaryota</taxon>
        <taxon>Metazoa</taxon>
        <taxon>Spiralia</taxon>
        <taxon>Lophotrochozoa</taxon>
        <taxon>Mollusca</taxon>
        <taxon>Bivalvia</taxon>
        <taxon>Autobranchia</taxon>
        <taxon>Heteroconchia</taxon>
        <taxon>Euheterodonta</taxon>
        <taxon>Imparidentia</taxon>
        <taxon>Neoheterodontei</taxon>
        <taxon>Myida</taxon>
        <taxon>Myoidea</taxon>
        <taxon>Myidae</taxon>
        <taxon>Mya</taxon>
    </lineage>
</organism>
<sequence length="43" mass="5181">MVFNLNGKWCYPQSANHQSYSHFMNNIGYLGLLYFVFQRRSTF</sequence>
<feature type="transmembrane region" description="Helical" evidence="1">
    <location>
        <begin position="20"/>
        <end position="37"/>
    </location>
</feature>
<evidence type="ECO:0000256" key="1">
    <source>
        <dbReference type="SAM" id="Phobius"/>
    </source>
</evidence>
<keyword evidence="1" id="KW-1133">Transmembrane helix</keyword>
<evidence type="ECO:0000313" key="2">
    <source>
        <dbReference type="EMBL" id="WAR26405.1"/>
    </source>
</evidence>
<dbReference type="EMBL" id="CP111025">
    <property type="protein sequence ID" value="WAR26405.1"/>
    <property type="molecule type" value="Genomic_DNA"/>
</dbReference>
<protein>
    <submittedName>
        <fullName evidence="2">Uncharacterized protein</fullName>
    </submittedName>
</protein>
<keyword evidence="1" id="KW-0472">Membrane</keyword>
<evidence type="ECO:0000313" key="3">
    <source>
        <dbReference type="Proteomes" id="UP001164746"/>
    </source>
</evidence>
<name>A0ABY7FW40_MYAAR</name>
<keyword evidence="1" id="KW-0812">Transmembrane</keyword>